<dbReference type="InterPro" id="IPR045109">
    <property type="entry name" value="LSDs-like"/>
</dbReference>
<proteinExistence type="inferred from homology"/>
<feature type="compositionally biased region" description="Basic and acidic residues" evidence="6">
    <location>
        <begin position="57"/>
        <end position="80"/>
    </location>
</feature>
<dbReference type="Gene3D" id="2.60.120.650">
    <property type="entry name" value="Cupin"/>
    <property type="match status" value="1"/>
</dbReference>
<evidence type="ECO:0000256" key="4">
    <source>
        <dbReference type="ARBA" id="ARBA00023242"/>
    </source>
</evidence>
<dbReference type="GO" id="GO:0000118">
    <property type="term" value="C:histone deacetylase complex"/>
    <property type="evidence" value="ECO:0007669"/>
    <property type="project" value="TreeGrafter"/>
</dbReference>
<dbReference type="Gramene" id="KVH96910">
    <property type="protein sequence ID" value="KVH96910"/>
    <property type="gene ID" value="Ccrd_000997"/>
</dbReference>
<comment type="caution">
    <text evidence="5">Lacks conserved residue(s) required for the propagation of feature annotation.</text>
</comment>
<dbReference type="PROSITE" id="PS51667">
    <property type="entry name" value="WRC"/>
    <property type="match status" value="1"/>
</dbReference>
<dbReference type="GO" id="GO:0000785">
    <property type="term" value="C:chromatin"/>
    <property type="evidence" value="ECO:0007669"/>
    <property type="project" value="TreeGrafter"/>
</dbReference>
<dbReference type="SMART" id="SM00558">
    <property type="entry name" value="JmjC"/>
    <property type="match status" value="1"/>
</dbReference>
<dbReference type="PROSITE" id="PS51184">
    <property type="entry name" value="JMJC"/>
    <property type="match status" value="1"/>
</dbReference>
<feature type="compositionally biased region" description="Acidic residues" evidence="6">
    <location>
        <begin position="770"/>
        <end position="780"/>
    </location>
</feature>
<dbReference type="GO" id="GO:0003712">
    <property type="term" value="F:transcription coregulator activity"/>
    <property type="evidence" value="ECO:0007669"/>
    <property type="project" value="TreeGrafter"/>
</dbReference>
<dbReference type="InterPro" id="IPR014977">
    <property type="entry name" value="WRC_dom"/>
</dbReference>
<name>A0A124SDG8_CYNCS</name>
<dbReference type="GO" id="GO:0046872">
    <property type="term" value="F:metal ion binding"/>
    <property type="evidence" value="ECO:0007669"/>
    <property type="project" value="UniProtKB-KW"/>
</dbReference>
<evidence type="ECO:0000313" key="10">
    <source>
        <dbReference type="Proteomes" id="UP000243975"/>
    </source>
</evidence>
<dbReference type="Proteomes" id="UP000243975">
    <property type="component" value="Unassembled WGS sequence"/>
</dbReference>
<dbReference type="PANTHER" id="PTHR12549">
    <property type="entry name" value="JMJC DOMAIN-CONTAINING HISTONE DEMETHYLATION PROTEIN"/>
    <property type="match status" value="1"/>
</dbReference>
<dbReference type="InterPro" id="IPR003347">
    <property type="entry name" value="JmjC_dom"/>
</dbReference>
<dbReference type="Pfam" id="PF08879">
    <property type="entry name" value="WRC"/>
    <property type="match status" value="1"/>
</dbReference>
<keyword evidence="4" id="KW-0539">Nucleus</keyword>
<dbReference type="GO" id="GO:0032454">
    <property type="term" value="F:histone H3K9 demethylase activity"/>
    <property type="evidence" value="ECO:0007669"/>
    <property type="project" value="InterPro"/>
</dbReference>
<feature type="region of interest" description="Disordered" evidence="6">
    <location>
        <begin position="761"/>
        <end position="782"/>
    </location>
</feature>
<comment type="similarity">
    <text evidence="2">Belongs to the JARID1 histone demethylase family.</text>
</comment>
<comment type="caution">
    <text evidence="9">The sequence shown here is derived from an EMBL/GenBank/DDBJ whole genome shotgun (WGS) entry which is preliminary data.</text>
</comment>
<evidence type="ECO:0000256" key="5">
    <source>
        <dbReference type="PROSITE-ProRule" id="PRU01002"/>
    </source>
</evidence>
<gene>
    <name evidence="9" type="ORF">Ccrd_000997</name>
</gene>
<dbReference type="Pfam" id="PF02373">
    <property type="entry name" value="JmjC"/>
    <property type="match status" value="1"/>
</dbReference>
<organism evidence="9 10">
    <name type="scientific">Cynara cardunculus var. scolymus</name>
    <name type="common">Globe artichoke</name>
    <name type="synonym">Cynara scolymus</name>
    <dbReference type="NCBI Taxonomy" id="59895"/>
    <lineage>
        <taxon>Eukaryota</taxon>
        <taxon>Viridiplantae</taxon>
        <taxon>Streptophyta</taxon>
        <taxon>Embryophyta</taxon>
        <taxon>Tracheophyta</taxon>
        <taxon>Spermatophyta</taxon>
        <taxon>Magnoliopsida</taxon>
        <taxon>eudicotyledons</taxon>
        <taxon>Gunneridae</taxon>
        <taxon>Pentapetalae</taxon>
        <taxon>asterids</taxon>
        <taxon>campanulids</taxon>
        <taxon>Asterales</taxon>
        <taxon>Asteraceae</taxon>
        <taxon>Carduoideae</taxon>
        <taxon>Cardueae</taxon>
        <taxon>Carduinae</taxon>
        <taxon>Cynara</taxon>
    </lineage>
</organism>
<keyword evidence="3" id="KW-0479">Metal-binding</keyword>
<keyword evidence="10" id="KW-1185">Reference proteome</keyword>
<evidence type="ECO:0000259" key="7">
    <source>
        <dbReference type="PROSITE" id="PS51184"/>
    </source>
</evidence>
<evidence type="ECO:0000256" key="6">
    <source>
        <dbReference type="SAM" id="MobiDB-lite"/>
    </source>
</evidence>
<accession>A0A124SDG8</accession>
<dbReference type="GO" id="GO:0031490">
    <property type="term" value="F:chromatin DNA binding"/>
    <property type="evidence" value="ECO:0007669"/>
    <property type="project" value="TreeGrafter"/>
</dbReference>
<dbReference type="GO" id="GO:0006357">
    <property type="term" value="P:regulation of transcription by RNA polymerase II"/>
    <property type="evidence" value="ECO:0007669"/>
    <property type="project" value="TreeGrafter"/>
</dbReference>
<dbReference type="OMA" id="DCADWFE"/>
<sequence>MAGVKVNVPLPDEIRCKRSDGKRWQCSLPPMEGKIFCQAHYLQSRHRQLRKPVPDSLKLDRATRNKLVPKLEEESNDLPRRGGKRKRAETSTVPRKRGKKDKSILNPEKAVVKELKYGLMEIPQASPSSAQLKRPGSPKSKIGVAASQSVLRRPIRSKNVEPIPMATLQMLPSIKANIREAVKKKNHKKCHWCKWSSYRVLVKCSTCKTQFFCVDCIDERFYDKAAVKRECPVCLGTCWCRACIRERLKEDKSKELVVCSPEKDLVVHNPDMDLVVHNPEEELVVCSPEKDLVVHNPDMDLVVHNPEEELVVYNREKKFDKIQQLHLIRMLLPVMEKMNQEKIIALDTEAKNKGRMLGQLQVELAECSQKRKCSFCDDWVADLHRSCISCSYILCMLCCQEFSDGYLHSGLADLKNTKMIRSKAPRKKISWRFCADGSIRCPPKDLGGCGEAFLKLACFPPFNWTKDLEASARQIVFKYRFKKPFGIASSPCLLCEENNDMGSEKVGNLIKDIGLYFSTKQDFKDKNLEHFMKHWGEGQPLIIRDVLQSRPDLSWDFGFMFCEYLERSAESCKDTERVKSKSRSDWCEVQFGRKHILVGGKTHANVWQEFLKFKVRFSSGFFQEQFPDHYAAVMQALPVEEYLNPLTGFLNLAANLRTETQNLNLGPCIHISYGGPEDFMDSGHLTKLCRHPVDMMNILANATTDPISETKLNDVKILMKKYTSEDHLQSSSKIRTRLKLEEIFGSLTGLEDGERPCMTNSSLHLISDDSSTEDSGDEDFSQNKIRSCSTSRYGEEQVIDTCGAQWDIFRREDVPKLVEYLRKYSDKLRESYGSPGKVVHPLFDEVYHLDDLHKTRLKEEFDVEPWSFEQHIGEAVIIPAGCPYQMKKIKICKEKPKKSCVNVVLEFISPESASECIEVGNEVRQLPVNHKAKGKRIEVKKMVINGMHAAIEEIRTVSQTGKRRKAFEIWLQQKNVKIKGFGNEIYSYN</sequence>
<evidence type="ECO:0000256" key="3">
    <source>
        <dbReference type="ARBA" id="ARBA00022723"/>
    </source>
</evidence>
<evidence type="ECO:0000256" key="1">
    <source>
        <dbReference type="ARBA" id="ARBA00004123"/>
    </source>
</evidence>
<dbReference type="SUPFAM" id="SSF51197">
    <property type="entry name" value="Clavaminate synthase-like"/>
    <property type="match status" value="1"/>
</dbReference>
<comment type="subcellular location">
    <subcellularLocation>
        <location evidence="1">Nucleus</location>
    </subcellularLocation>
</comment>
<protein>
    <submittedName>
        <fullName evidence="9">JmjC domain-containing protein</fullName>
    </submittedName>
</protein>
<feature type="domain" description="WRC" evidence="8">
    <location>
        <begin position="10"/>
        <end position="55"/>
    </location>
</feature>
<feature type="region of interest" description="Disordered" evidence="6">
    <location>
        <begin position="126"/>
        <end position="145"/>
    </location>
</feature>
<dbReference type="PANTHER" id="PTHR12549:SF42">
    <property type="entry name" value="LYSINE-SPECIFIC DEMETHYLASE JMJ28"/>
    <property type="match status" value="1"/>
</dbReference>
<evidence type="ECO:0000259" key="8">
    <source>
        <dbReference type="PROSITE" id="PS51667"/>
    </source>
</evidence>
<evidence type="ECO:0000256" key="2">
    <source>
        <dbReference type="ARBA" id="ARBA00006801"/>
    </source>
</evidence>
<dbReference type="EMBL" id="LEKV01004091">
    <property type="protein sequence ID" value="KVH96910.1"/>
    <property type="molecule type" value="Genomic_DNA"/>
</dbReference>
<feature type="region of interest" description="Disordered" evidence="6">
    <location>
        <begin position="48"/>
        <end position="106"/>
    </location>
</feature>
<feature type="domain" description="JmjC" evidence="7">
    <location>
        <begin position="641"/>
        <end position="924"/>
    </location>
</feature>
<reference evidence="9 10" key="1">
    <citation type="journal article" date="2016" name="Sci. Rep.">
        <title>The genome sequence of the outbreeding globe artichoke constructed de novo incorporating a phase-aware low-pass sequencing strategy of F1 progeny.</title>
        <authorList>
            <person name="Scaglione D."/>
            <person name="Reyes-Chin-Wo S."/>
            <person name="Acquadro A."/>
            <person name="Froenicke L."/>
            <person name="Portis E."/>
            <person name="Beitel C."/>
            <person name="Tirone M."/>
            <person name="Mauro R."/>
            <person name="Lo Monaco A."/>
            <person name="Mauromicale G."/>
            <person name="Faccioli P."/>
            <person name="Cattivelli L."/>
            <person name="Rieseberg L."/>
            <person name="Michelmore R."/>
            <person name="Lanteri S."/>
        </authorList>
    </citation>
    <scope>NUCLEOTIDE SEQUENCE [LARGE SCALE GENOMIC DNA]</scope>
    <source>
        <strain evidence="9">2C</strain>
    </source>
</reference>
<dbReference type="AlphaFoldDB" id="A0A124SDG8"/>
<evidence type="ECO:0000313" key="9">
    <source>
        <dbReference type="EMBL" id="KVH96910.1"/>
    </source>
</evidence>